<reference evidence="3 4" key="1">
    <citation type="submission" date="2023-04" db="EMBL/GenBank/DDBJ databases">
        <title>Antarctic isolates genomes.</title>
        <authorList>
            <person name="Dimov S.G."/>
        </authorList>
    </citation>
    <scope>NUCLEOTIDE SEQUENCE [LARGE SCALE GENOMIC DNA]</scope>
    <source>
        <strain evidence="3 4">AL19</strain>
    </source>
</reference>
<dbReference type="PANTHER" id="PTHR43563">
    <property type="entry name" value="AMINE OXIDASE"/>
    <property type="match status" value="1"/>
</dbReference>
<dbReference type="RefSeq" id="WP_014970330.1">
    <property type="nucleotide sequence ID" value="NZ_JASBQV010000030.1"/>
</dbReference>
<accession>A0ABT6R5P7</accession>
<keyword evidence="4" id="KW-1185">Reference proteome</keyword>
<name>A0ABT6R5P7_9BACL</name>
<dbReference type="Proteomes" id="UP001243286">
    <property type="component" value="Unassembled WGS sequence"/>
</dbReference>
<protein>
    <submittedName>
        <fullName evidence="3">FAD-dependent oxidoreductase</fullName>
    </submittedName>
</protein>
<organism evidence="3 4">
    <name type="scientific">Exiguobacterium antarcticum</name>
    <dbReference type="NCBI Taxonomy" id="132920"/>
    <lineage>
        <taxon>Bacteria</taxon>
        <taxon>Bacillati</taxon>
        <taxon>Bacillota</taxon>
        <taxon>Bacilli</taxon>
        <taxon>Bacillales</taxon>
        <taxon>Bacillales Family XII. Incertae Sedis</taxon>
        <taxon>Exiguobacterium</taxon>
    </lineage>
</organism>
<comment type="similarity">
    <text evidence="1">Belongs to the flavin monoamine oxidase family.</text>
</comment>
<sequence>MKQVAIIGAGITGLYAAWRLQKSGYDVAIFEARDRIGGRILTKTLSYEGQAYAFDLGPTWYWPESESLMTKLVENLELPTLVQATAGTMMLERSPGQVEQHQLPDGQTVLSHRLVNGMESVPNALAGKLAPDTIRLSHRITTILKKKQIELTIEHQGRQTQQSFDHVLLTVPPRIASQFTWFPELPESVHRQLDETPTWMAGQAKVVVVYETPFWRKTDRSGFAISWSGILQEIHDASPLTGPGTLFGFFRLTASERKAFSEAELKQQAVAQMTRLFGEEAGHPIAVFYQDWANEPETATIADADPLTDFPAYRPILLDEPWREHVTLLGTESDSTFGGHLEGALQSVERWLSEQSI</sequence>
<dbReference type="Pfam" id="PF01593">
    <property type="entry name" value="Amino_oxidase"/>
    <property type="match status" value="1"/>
</dbReference>
<gene>
    <name evidence="3" type="ORF">QK289_14055</name>
</gene>
<evidence type="ECO:0000313" key="4">
    <source>
        <dbReference type="Proteomes" id="UP001243286"/>
    </source>
</evidence>
<dbReference type="PRINTS" id="PR00419">
    <property type="entry name" value="ADXRDTASE"/>
</dbReference>
<feature type="domain" description="Amine oxidase" evidence="2">
    <location>
        <begin position="106"/>
        <end position="347"/>
    </location>
</feature>
<dbReference type="Pfam" id="PF13450">
    <property type="entry name" value="NAD_binding_8"/>
    <property type="match status" value="1"/>
</dbReference>
<evidence type="ECO:0000313" key="3">
    <source>
        <dbReference type="EMBL" id="MDI3236133.1"/>
    </source>
</evidence>
<proteinExistence type="inferred from homology"/>
<dbReference type="InterPro" id="IPR036188">
    <property type="entry name" value="FAD/NAD-bd_sf"/>
</dbReference>
<evidence type="ECO:0000256" key="1">
    <source>
        <dbReference type="ARBA" id="ARBA00005995"/>
    </source>
</evidence>
<comment type="caution">
    <text evidence="3">The sequence shown here is derived from an EMBL/GenBank/DDBJ whole genome shotgun (WGS) entry which is preliminary data.</text>
</comment>
<dbReference type="EMBL" id="JASBQV010000030">
    <property type="protein sequence ID" value="MDI3236133.1"/>
    <property type="molecule type" value="Genomic_DNA"/>
</dbReference>
<dbReference type="SUPFAM" id="SSF54373">
    <property type="entry name" value="FAD-linked reductases, C-terminal domain"/>
    <property type="match status" value="1"/>
</dbReference>
<dbReference type="Gene3D" id="3.50.50.60">
    <property type="entry name" value="FAD/NAD(P)-binding domain"/>
    <property type="match status" value="2"/>
</dbReference>
<dbReference type="SUPFAM" id="SSF51905">
    <property type="entry name" value="FAD/NAD(P)-binding domain"/>
    <property type="match status" value="1"/>
</dbReference>
<dbReference type="InterPro" id="IPR002937">
    <property type="entry name" value="Amino_oxidase"/>
</dbReference>
<evidence type="ECO:0000259" key="2">
    <source>
        <dbReference type="Pfam" id="PF01593"/>
    </source>
</evidence>
<dbReference type="InterPro" id="IPR050703">
    <property type="entry name" value="Flavin_MAO"/>
</dbReference>
<dbReference type="PANTHER" id="PTHR43563:SF1">
    <property type="entry name" value="AMINE OXIDASE [FLAVIN-CONTAINING] B"/>
    <property type="match status" value="1"/>
</dbReference>